<dbReference type="AlphaFoldDB" id="A0A1I3N1D5"/>
<dbReference type="EMBL" id="FORQ01000003">
    <property type="protein sequence ID" value="SFJ03164.1"/>
    <property type="molecule type" value="Genomic_DNA"/>
</dbReference>
<dbReference type="Proteomes" id="UP000242560">
    <property type="component" value="Unassembled WGS sequence"/>
</dbReference>
<accession>A0A1I3N1D5</accession>
<sequence length="137" mass="14588">MNFIKNTLIVAGMLSLAACAEKGPQEITIGKDQCDNCKMTISEPKYATQLLTEKGRVYKFDDIACLRDYEATNPENTGSATVYVADFPSGKFVESSTATFIKGGQIKSPMGGNTQAYSDKAAAEKAASELGATLTNP</sequence>
<proteinExistence type="predicted"/>
<dbReference type="Pfam" id="PF05573">
    <property type="entry name" value="NosL"/>
    <property type="match status" value="1"/>
</dbReference>
<keyword evidence="2" id="KW-1185">Reference proteome</keyword>
<evidence type="ECO:0000313" key="2">
    <source>
        <dbReference type="Proteomes" id="UP000242560"/>
    </source>
</evidence>
<dbReference type="PANTHER" id="PTHR41247">
    <property type="entry name" value="HTH-TYPE TRANSCRIPTIONAL REPRESSOR YCNK"/>
    <property type="match status" value="1"/>
</dbReference>
<dbReference type="RefSeq" id="WP_089820111.1">
    <property type="nucleotide sequence ID" value="NZ_FORQ01000003.1"/>
</dbReference>
<organism evidence="1 2">
    <name type="scientific">Kaistella treverensis</name>
    <dbReference type="NCBI Taxonomy" id="631455"/>
    <lineage>
        <taxon>Bacteria</taxon>
        <taxon>Pseudomonadati</taxon>
        <taxon>Bacteroidota</taxon>
        <taxon>Flavobacteriia</taxon>
        <taxon>Flavobacteriales</taxon>
        <taxon>Weeksellaceae</taxon>
        <taxon>Chryseobacterium group</taxon>
        <taxon>Kaistella</taxon>
    </lineage>
</organism>
<dbReference type="PROSITE" id="PS51257">
    <property type="entry name" value="PROKAR_LIPOPROTEIN"/>
    <property type="match status" value="1"/>
</dbReference>
<protein>
    <submittedName>
        <fullName evidence="1">Copper chaperone NosL</fullName>
    </submittedName>
</protein>
<evidence type="ECO:0000313" key="1">
    <source>
        <dbReference type="EMBL" id="SFJ03164.1"/>
    </source>
</evidence>
<reference evidence="2" key="1">
    <citation type="submission" date="2016-10" db="EMBL/GenBank/DDBJ databases">
        <authorList>
            <person name="Varghese N."/>
            <person name="Submissions S."/>
        </authorList>
    </citation>
    <scope>NUCLEOTIDE SEQUENCE [LARGE SCALE GENOMIC DNA]</scope>
    <source>
        <strain evidence="2">DSM 22251</strain>
    </source>
</reference>
<dbReference type="SUPFAM" id="SSF160387">
    <property type="entry name" value="NosL/MerB-like"/>
    <property type="match status" value="1"/>
</dbReference>
<gene>
    <name evidence="1" type="ORF">SAMN05421638_1930</name>
</gene>
<dbReference type="InterPro" id="IPR008719">
    <property type="entry name" value="N2O_reductase_NosL"/>
</dbReference>
<name>A0A1I3N1D5_9FLAO</name>
<dbReference type="PANTHER" id="PTHR41247:SF1">
    <property type="entry name" value="HTH-TYPE TRANSCRIPTIONAL REPRESSOR YCNK"/>
    <property type="match status" value="1"/>
</dbReference>